<keyword evidence="2" id="KW-0812">Transmembrane</keyword>
<protein>
    <submittedName>
        <fullName evidence="3">Uncharacterized protein</fullName>
    </submittedName>
</protein>
<keyword evidence="2" id="KW-0472">Membrane</keyword>
<reference evidence="3 4" key="1">
    <citation type="journal article" date="2018" name="BMC Genomics">
        <title>The genome of Naegleria lovaniensis, the basis for a comparative approach to unravel pathogenicity factors of the human pathogenic amoeba N. fowleri.</title>
        <authorList>
            <person name="Liechti N."/>
            <person name="Schurch N."/>
            <person name="Bruggmann R."/>
            <person name="Wittwer M."/>
        </authorList>
    </citation>
    <scope>NUCLEOTIDE SEQUENCE [LARGE SCALE GENOMIC DNA]</scope>
    <source>
        <strain evidence="3 4">ATCC 30569</strain>
    </source>
</reference>
<dbReference type="EMBL" id="PYSW02000008">
    <property type="protein sequence ID" value="KAG2389208.1"/>
    <property type="molecule type" value="Genomic_DNA"/>
</dbReference>
<feature type="region of interest" description="Disordered" evidence="1">
    <location>
        <begin position="1"/>
        <end position="31"/>
    </location>
</feature>
<proteinExistence type="predicted"/>
<dbReference type="AlphaFoldDB" id="A0AA88GZE2"/>
<evidence type="ECO:0000313" key="3">
    <source>
        <dbReference type="EMBL" id="KAG2389208.1"/>
    </source>
</evidence>
<accession>A0AA88GZE2</accession>
<feature type="transmembrane region" description="Helical" evidence="2">
    <location>
        <begin position="47"/>
        <end position="66"/>
    </location>
</feature>
<feature type="transmembrane region" description="Helical" evidence="2">
    <location>
        <begin position="150"/>
        <end position="169"/>
    </location>
</feature>
<sequence length="173" mass="19288">MTPSKEPPLLNQTNPPPFHNGTNLNSTMNTPMNGNELDHHVQATVNSSLFIIAYFIVVLFIVLFSIREWRVSKSSTAQKNQLILYALVAFYLFLQIIGVGFELIHNSAMICTLLNQSATGNGSIYQKGASKGGFSESWDMSSRIASISDLLIFLKLFQLPNLFVLMSFIQNIL</sequence>
<gene>
    <name evidence="3" type="ORF">C9374_014608</name>
</gene>
<feature type="transmembrane region" description="Helical" evidence="2">
    <location>
        <begin position="82"/>
        <end position="104"/>
    </location>
</feature>
<comment type="caution">
    <text evidence="3">The sequence shown here is derived from an EMBL/GenBank/DDBJ whole genome shotgun (WGS) entry which is preliminary data.</text>
</comment>
<dbReference type="GeneID" id="68107061"/>
<name>A0AA88GZE2_NAELO</name>
<dbReference type="Proteomes" id="UP000816034">
    <property type="component" value="Unassembled WGS sequence"/>
</dbReference>
<evidence type="ECO:0000256" key="2">
    <source>
        <dbReference type="SAM" id="Phobius"/>
    </source>
</evidence>
<organism evidence="3 4">
    <name type="scientific">Naegleria lovaniensis</name>
    <name type="common">Amoeba</name>
    <dbReference type="NCBI Taxonomy" id="51637"/>
    <lineage>
        <taxon>Eukaryota</taxon>
        <taxon>Discoba</taxon>
        <taxon>Heterolobosea</taxon>
        <taxon>Tetramitia</taxon>
        <taxon>Eutetramitia</taxon>
        <taxon>Vahlkampfiidae</taxon>
        <taxon>Naegleria</taxon>
    </lineage>
</organism>
<keyword evidence="4" id="KW-1185">Reference proteome</keyword>
<dbReference type="RefSeq" id="XP_044553200.1">
    <property type="nucleotide sequence ID" value="XM_044690615.1"/>
</dbReference>
<evidence type="ECO:0000313" key="4">
    <source>
        <dbReference type="Proteomes" id="UP000816034"/>
    </source>
</evidence>
<keyword evidence="2" id="KW-1133">Transmembrane helix</keyword>
<evidence type="ECO:0000256" key="1">
    <source>
        <dbReference type="SAM" id="MobiDB-lite"/>
    </source>
</evidence>
<feature type="compositionally biased region" description="Polar residues" evidence="1">
    <location>
        <begin position="20"/>
        <end position="31"/>
    </location>
</feature>